<feature type="transmembrane region" description="Helical" evidence="14">
    <location>
        <begin position="292"/>
        <end position="317"/>
    </location>
</feature>
<evidence type="ECO:0000256" key="3">
    <source>
        <dbReference type="ARBA" id="ARBA00012014"/>
    </source>
</evidence>
<feature type="transmembrane region" description="Helical" evidence="14">
    <location>
        <begin position="480"/>
        <end position="505"/>
    </location>
</feature>
<dbReference type="GO" id="GO:0046677">
    <property type="term" value="P:response to antibiotic"/>
    <property type="evidence" value="ECO:0007669"/>
    <property type="project" value="UniProtKB-KW"/>
</dbReference>
<comment type="caution">
    <text evidence="16">The sequence shown here is derived from an EMBL/GenBank/DDBJ whole genome shotgun (WGS) entry which is preliminary data.</text>
</comment>
<dbReference type="SUPFAM" id="SSF55729">
    <property type="entry name" value="Acyl-CoA N-acyltransferases (Nat)"/>
    <property type="match status" value="1"/>
</dbReference>
<reference evidence="16 17" key="1">
    <citation type="submission" date="2014-11" db="EMBL/GenBank/DDBJ databases">
        <title>Draft Genome Sequences of Paenibacillus polymyxa NRRL B-30509 and Paenibacillus terrae NRRL B-30644, Strains from a Poultry Environment that Produce Tridecaptin A and Paenicidins.</title>
        <authorList>
            <person name="van Belkum M.J."/>
            <person name="Lohans C.T."/>
            <person name="Vederas J.C."/>
        </authorList>
    </citation>
    <scope>NUCLEOTIDE SEQUENCE [LARGE SCALE GENOMIC DNA]</scope>
    <source>
        <strain evidence="16 17">NRRL B-30644</strain>
    </source>
</reference>
<protein>
    <recommendedName>
        <fullName evidence="4 14">Phosphatidylglycerol lysyltransferase</fullName>
        <ecNumber evidence="3 14">2.3.2.3</ecNumber>
    </recommendedName>
    <alternativeName>
        <fullName evidence="12 14">Lysylphosphatidylglycerol synthase</fullName>
    </alternativeName>
</protein>
<dbReference type="EC" id="2.3.2.3" evidence="3 14"/>
<evidence type="ECO:0000256" key="10">
    <source>
        <dbReference type="ARBA" id="ARBA00023136"/>
    </source>
</evidence>
<keyword evidence="7 14" id="KW-0812">Transmembrane</keyword>
<feature type="transmembrane region" description="Helical" evidence="14">
    <location>
        <begin position="63"/>
        <end position="83"/>
    </location>
</feature>
<dbReference type="InterPro" id="IPR022791">
    <property type="entry name" value="L-PG_synthase/AglD"/>
</dbReference>
<feature type="domain" description="Phosphatidylglycerol lysyltransferase C-terminal" evidence="15">
    <location>
        <begin position="566"/>
        <end position="858"/>
    </location>
</feature>
<dbReference type="PATRIC" id="fig|159743.3.peg.2598"/>
<dbReference type="GO" id="GO:0005886">
    <property type="term" value="C:plasma membrane"/>
    <property type="evidence" value="ECO:0007669"/>
    <property type="project" value="UniProtKB-SubCell"/>
</dbReference>
<keyword evidence="10 14" id="KW-0472">Membrane</keyword>
<comment type="function">
    <text evidence="14">Catalyzes the transfer of a lysyl group from L-lysyl-tRNA(Lys) to membrane-bound phosphatidylglycerol (PG), which produces lysylphosphatidylglycerol (LPG), a major component of the bacterial membrane with a positive net charge. LPG synthesis contributes to bacterial virulence as it is involved in the resistance mechanism against cationic antimicrobial peptides (CAMP) produces by the host's immune system (defensins, cathelicidins) and by the competing microorganisms.</text>
</comment>
<comment type="caution">
    <text evidence="14">Lacks conserved residue(s) required for the propagation of feature annotation.</text>
</comment>
<feature type="transmembrane region" description="Helical" evidence="14">
    <location>
        <begin position="404"/>
        <end position="420"/>
    </location>
</feature>
<evidence type="ECO:0000256" key="11">
    <source>
        <dbReference type="ARBA" id="ARBA00023251"/>
    </source>
</evidence>
<dbReference type="GO" id="GO:0055091">
    <property type="term" value="P:phospholipid homeostasis"/>
    <property type="evidence" value="ECO:0007669"/>
    <property type="project" value="TreeGrafter"/>
</dbReference>
<feature type="transmembrane region" description="Helical" evidence="14">
    <location>
        <begin position="450"/>
        <end position="468"/>
    </location>
</feature>
<sequence length="880" mass="99587">MNSNHKPIQSFKIVQFMMTIYRQRLTRILLPLAVLAFIIWEAGRELKSFNLARMLHELRRMDATFLIEIGLFSLIAVAAMSAYDYVIRHHFKLQVKPAATFRYAWISNTFNNVFGFAGFTGAGLRTVLYKKSGVPLGIITSAVVFLSPVVITGLSLLAWGGIAHLYPVQPVLDAHPWLHWALWGMALYLPLFLIMQRSKRYATWFNKGAGQLSWSTISASIGASLLEWLLAGLTFAWIGSHLLHELPMNAVFGIYVIAAIAGLISLAPGGVGAFDIIALLGLQMAGANSDRALAVLLVFRVFYYIIPWLIGLVLAALEMIPRSERLSQLAETSWETSLNAWQKVWGWPGQFRFLADLGVWALGKLVLISGVVLLLSAATPGLLYRLRFAEHLLSLPVMRLSHEISVIIGIMLVVLSHGISLRIRRALRLTLVLLLAGAIFTFIKGLDFEEALFLLFVALMLWISRSRFYRVSAPLNRHNILIWGGLSLLVTGAYFMIGAGSNTAFMRNLHAKVHLDFFMNRSDYGVTAVFSLILAWVFLTVYFFLRPQRGIGNLPDSQELDKLKAFLEKQDGNLVSHMLFLGDKYLYWTKNEQVVIPYARSRDKLIVLGDPLGPKERVSEAIQEFQRFADRYALTAVFYQASPEYLSIYHENGYRFFKLGEEALVSLESFTLTGKSNQVLRSAKNRFDREGYTFEMIQPPLDGALMEELRHISNIWLDGRKEKGYSLGWFKEPYLQLAPIALLKDTEGKIIAFATMAPAYDRGQTVSIDLMRHLPDTPNGTMDYLFTRVIEWAKDSGYTTFNLGMAPLSQVGQSEKALREEKLARLVFQYGGHFYGFQGLRRFKDKFKPQWEPRYLAYPASVFLPILTLELVYLVSKRSD</sequence>
<evidence type="ECO:0000256" key="5">
    <source>
        <dbReference type="ARBA" id="ARBA00022475"/>
    </source>
</evidence>
<dbReference type="NCBIfam" id="NF033480">
    <property type="entry name" value="bifunc_MprF"/>
    <property type="match status" value="1"/>
</dbReference>
<dbReference type="RefSeq" id="WP_044646286.1">
    <property type="nucleotide sequence ID" value="NZ_JTHP01000019.1"/>
</dbReference>
<evidence type="ECO:0000256" key="8">
    <source>
        <dbReference type="ARBA" id="ARBA00022989"/>
    </source>
</evidence>
<keyword evidence="8 14" id="KW-1133">Transmembrane helix</keyword>
<evidence type="ECO:0000256" key="9">
    <source>
        <dbReference type="ARBA" id="ARBA00023098"/>
    </source>
</evidence>
<evidence type="ECO:0000313" key="17">
    <source>
        <dbReference type="Proteomes" id="UP000032534"/>
    </source>
</evidence>
<dbReference type="InterPro" id="IPR024320">
    <property type="entry name" value="LPG_synthase_C"/>
</dbReference>
<keyword evidence="5" id="KW-1003">Cell membrane</keyword>
<keyword evidence="6 14" id="KW-0808">Transferase</keyword>
<proteinExistence type="inferred from homology"/>
<feature type="transmembrane region" description="Helical" evidence="14">
    <location>
        <begin position="103"/>
        <end position="124"/>
    </location>
</feature>
<dbReference type="GO" id="GO:0050071">
    <property type="term" value="F:phosphatidylglycerol lysyltransferase activity"/>
    <property type="evidence" value="ECO:0007669"/>
    <property type="project" value="UniProtKB-EC"/>
</dbReference>
<dbReference type="PANTHER" id="PTHR34697:SF2">
    <property type="entry name" value="PHOSPHATIDYLGLYCEROL LYSYLTRANSFERASE"/>
    <property type="match status" value="1"/>
</dbReference>
<name>A0A0D7X250_9BACL</name>
<organism evidence="16 17">
    <name type="scientific">Paenibacillus terrae</name>
    <dbReference type="NCBI Taxonomy" id="159743"/>
    <lineage>
        <taxon>Bacteria</taxon>
        <taxon>Bacillati</taxon>
        <taxon>Bacillota</taxon>
        <taxon>Bacilli</taxon>
        <taxon>Bacillales</taxon>
        <taxon>Paenibacillaceae</taxon>
        <taxon>Paenibacillus</taxon>
    </lineage>
</organism>
<feature type="transmembrane region" description="Helical" evidence="14">
    <location>
        <begin position="177"/>
        <end position="195"/>
    </location>
</feature>
<feature type="transmembrane region" description="Helical" evidence="14">
    <location>
        <begin position="25"/>
        <end position="42"/>
    </location>
</feature>
<comment type="catalytic activity">
    <reaction evidence="13 14">
        <text>L-lysyl-tRNA(Lys) + a 1,2-diacyl-sn-glycero-3-phospho-(1'-sn-glycerol) = a 1,2-diacyl-sn-glycero-3-phospho-1'-(3'-O-L-lysyl)-sn-glycerol + tRNA(Lys)</text>
        <dbReference type="Rhea" id="RHEA:10668"/>
        <dbReference type="Rhea" id="RHEA-COMP:9696"/>
        <dbReference type="Rhea" id="RHEA-COMP:9697"/>
        <dbReference type="ChEBI" id="CHEBI:64716"/>
        <dbReference type="ChEBI" id="CHEBI:75792"/>
        <dbReference type="ChEBI" id="CHEBI:78442"/>
        <dbReference type="ChEBI" id="CHEBI:78529"/>
        <dbReference type="EC" id="2.3.2.3"/>
    </reaction>
</comment>
<evidence type="ECO:0000256" key="14">
    <source>
        <dbReference type="RuleBase" id="RU363042"/>
    </source>
</evidence>
<evidence type="ECO:0000256" key="1">
    <source>
        <dbReference type="ARBA" id="ARBA00004651"/>
    </source>
</evidence>
<feature type="transmembrane region" description="Helical" evidence="14">
    <location>
        <begin position="250"/>
        <end position="280"/>
    </location>
</feature>
<dbReference type="OrthoDB" id="145485at2"/>
<dbReference type="InterPro" id="IPR051211">
    <property type="entry name" value="PG_lysyltransferase"/>
</dbReference>
<evidence type="ECO:0000313" key="16">
    <source>
        <dbReference type="EMBL" id="KJD45490.1"/>
    </source>
</evidence>
<dbReference type="GO" id="GO:0006629">
    <property type="term" value="P:lipid metabolic process"/>
    <property type="evidence" value="ECO:0007669"/>
    <property type="project" value="UniProtKB-KW"/>
</dbReference>
<feature type="transmembrane region" description="Helical" evidence="14">
    <location>
        <begin position="357"/>
        <end position="383"/>
    </location>
</feature>
<dbReference type="InterPro" id="IPR016181">
    <property type="entry name" value="Acyl_CoA_acyltransferase"/>
</dbReference>
<keyword evidence="17" id="KW-1185">Reference proteome</keyword>
<evidence type="ECO:0000256" key="4">
    <source>
        <dbReference type="ARBA" id="ARBA00021546"/>
    </source>
</evidence>
<dbReference type="Pfam" id="PF09924">
    <property type="entry name" value="LPG_synthase_C"/>
    <property type="match status" value="1"/>
</dbReference>
<comment type="similarity">
    <text evidence="2 14">Belongs to the LPG synthase family.</text>
</comment>
<dbReference type="Proteomes" id="UP000032534">
    <property type="component" value="Unassembled WGS sequence"/>
</dbReference>
<comment type="subcellular location">
    <subcellularLocation>
        <location evidence="1 14">Cell membrane</location>
        <topology evidence="1 14">Multi-pass membrane protein</topology>
    </subcellularLocation>
</comment>
<feature type="transmembrane region" description="Helical" evidence="14">
    <location>
        <begin position="136"/>
        <end position="157"/>
    </location>
</feature>
<keyword evidence="9 14" id="KW-0443">Lipid metabolism</keyword>
<evidence type="ECO:0000256" key="13">
    <source>
        <dbReference type="ARBA" id="ARBA00047540"/>
    </source>
</evidence>
<keyword evidence="11 14" id="KW-0046">Antibiotic resistance</keyword>
<dbReference type="Pfam" id="PF03706">
    <property type="entry name" value="LPG_synthase_TM"/>
    <property type="match status" value="1"/>
</dbReference>
<evidence type="ECO:0000256" key="12">
    <source>
        <dbReference type="ARBA" id="ARBA00031899"/>
    </source>
</evidence>
<gene>
    <name evidence="14" type="primary">mprF</name>
    <name evidence="16" type="ORF">QD47_11630</name>
</gene>
<evidence type="ECO:0000256" key="2">
    <source>
        <dbReference type="ARBA" id="ARBA00008627"/>
    </source>
</evidence>
<evidence type="ECO:0000259" key="15">
    <source>
        <dbReference type="Pfam" id="PF09924"/>
    </source>
</evidence>
<accession>A0A0D7X250</accession>
<feature type="transmembrane region" description="Helical" evidence="14">
    <location>
        <begin position="426"/>
        <end position="443"/>
    </location>
</feature>
<evidence type="ECO:0000256" key="6">
    <source>
        <dbReference type="ARBA" id="ARBA00022679"/>
    </source>
</evidence>
<feature type="transmembrane region" description="Helical" evidence="14">
    <location>
        <begin position="855"/>
        <end position="875"/>
    </location>
</feature>
<dbReference type="EMBL" id="JTHP01000019">
    <property type="protein sequence ID" value="KJD45490.1"/>
    <property type="molecule type" value="Genomic_DNA"/>
</dbReference>
<feature type="transmembrane region" description="Helical" evidence="14">
    <location>
        <begin position="216"/>
        <end position="238"/>
    </location>
</feature>
<dbReference type="AlphaFoldDB" id="A0A0D7X250"/>
<feature type="transmembrane region" description="Helical" evidence="14">
    <location>
        <begin position="526"/>
        <end position="545"/>
    </location>
</feature>
<evidence type="ECO:0000256" key="7">
    <source>
        <dbReference type="ARBA" id="ARBA00022692"/>
    </source>
</evidence>
<dbReference type="PANTHER" id="PTHR34697">
    <property type="entry name" value="PHOSPHATIDYLGLYCEROL LYSYLTRANSFERASE"/>
    <property type="match status" value="1"/>
</dbReference>